<proteinExistence type="predicted"/>
<evidence type="ECO:0000256" key="1">
    <source>
        <dbReference type="ARBA" id="ARBA00004453"/>
    </source>
</evidence>
<dbReference type="GO" id="GO:0006310">
    <property type="term" value="P:DNA recombination"/>
    <property type="evidence" value="ECO:0007669"/>
    <property type="project" value="UniProtKB-KW"/>
</dbReference>
<dbReference type="GeneID" id="6779487"/>
<keyword evidence="4" id="KW-0540">Nuclease</keyword>
<protein>
    <submittedName>
        <fullName evidence="4">Putative exonuclease RdgC</fullName>
    </submittedName>
</protein>
<sequence>MKPFKSINLFRLPADHGLSLTCIEADLFTKPSTPCGPGDMETRGFVPPAPHMPDQIVYFNQQAVLIHLQTETKIIPSAVVKQEAAKRIASIEKEEGRKVGRKEAKDIQETCRDTLKLTAFTKITTQRAIIDLKMGLVMIEASSTGKAEDMLSALREALGGLNTKLVQINRRPSSAMTFWVFDGPEDEFLLGDFCEMKSEESGATAKCSRQDLDAVEVEEHLRTGKVVTKLALEWKDKISFQLTENLEIKRVKFMDILQDQLKGADVDTQDAMFESSATLFIGEIRLMIADLIDALGGEVA</sequence>
<dbReference type="KEGG" id="vg:6779487"/>
<gene>
    <name evidence="4" type="primary">rdgC</name>
    <name evidence="4" type="ORF">phiPLPE_76</name>
</gene>
<dbReference type="OrthoDB" id="11237at10239"/>
<evidence type="ECO:0000313" key="4">
    <source>
        <dbReference type="EMBL" id="ACG60398.1"/>
    </source>
</evidence>
<dbReference type="Proteomes" id="UP000001862">
    <property type="component" value="Segment"/>
</dbReference>
<keyword evidence="2" id="KW-0963">Cytoplasm</keyword>
<evidence type="ECO:0000256" key="2">
    <source>
        <dbReference type="ARBA" id="ARBA00022490"/>
    </source>
</evidence>
<dbReference type="PANTHER" id="PTHR38103">
    <property type="entry name" value="RECOMBINATION-ASSOCIATED PROTEIN RDGC"/>
    <property type="match status" value="1"/>
</dbReference>
<dbReference type="Pfam" id="PF04381">
    <property type="entry name" value="RdgC"/>
    <property type="match status" value="1"/>
</dbReference>
<accession>B5AX95</accession>
<dbReference type="InterPro" id="IPR007476">
    <property type="entry name" value="RdgC"/>
</dbReference>
<evidence type="ECO:0000313" key="5">
    <source>
        <dbReference type="Proteomes" id="UP000001862"/>
    </source>
</evidence>
<keyword evidence="4" id="KW-0269">Exonuclease</keyword>
<dbReference type="NCBIfam" id="NF001464">
    <property type="entry name" value="PRK00321.1-5"/>
    <property type="match status" value="1"/>
</dbReference>
<reference evidence="5" key="1">
    <citation type="journal article" date="2009" name="Environ. Microbiol. Rep.">
        <title>Isolation and genomic characterization of the first phage infecting Iodobacteria: ?PLPE, a myovirus having a novel set of features.</title>
        <authorList>
            <person name="Leblanc C."/>
            <person name="Caumont-Sarcos A."/>
            <person name="Comeau A.M."/>
            <person name="Krisch H.M."/>
        </authorList>
    </citation>
    <scope>NUCLEOTIDE SEQUENCE [LARGE SCALE GENOMIC DNA]</scope>
</reference>
<evidence type="ECO:0000256" key="3">
    <source>
        <dbReference type="ARBA" id="ARBA00023172"/>
    </source>
</evidence>
<dbReference type="GO" id="GO:0000018">
    <property type="term" value="P:regulation of DNA recombination"/>
    <property type="evidence" value="ECO:0007669"/>
    <property type="project" value="TreeGrafter"/>
</dbReference>
<organism evidence="4 5">
    <name type="scientific">Iodobacter phage PhiPLPE</name>
    <dbReference type="NCBI Taxonomy" id="551895"/>
    <lineage>
        <taxon>Viruses</taxon>
        <taxon>Duplodnaviria</taxon>
        <taxon>Heunggongvirae</taxon>
        <taxon>Uroviricota</taxon>
        <taxon>Caudoviricetes</taxon>
        <taxon>Iodovirus</taxon>
        <taxon>Iodovirus PLPE</taxon>
    </lineage>
</organism>
<keyword evidence="5" id="KW-1185">Reference proteome</keyword>
<dbReference type="GO" id="GO:0009295">
    <property type="term" value="C:nucleoid"/>
    <property type="evidence" value="ECO:0007669"/>
    <property type="project" value="UniProtKB-SubCell"/>
</dbReference>
<dbReference type="GO" id="GO:0003690">
    <property type="term" value="F:double-stranded DNA binding"/>
    <property type="evidence" value="ECO:0007669"/>
    <property type="project" value="TreeGrafter"/>
</dbReference>
<comment type="subcellular location">
    <subcellularLocation>
        <location evidence="1">Cytoplasm</location>
        <location evidence="1">Nucleoid</location>
    </subcellularLocation>
</comment>
<dbReference type="GO" id="GO:0004527">
    <property type="term" value="F:exonuclease activity"/>
    <property type="evidence" value="ECO:0007669"/>
    <property type="project" value="UniProtKB-KW"/>
</dbReference>
<dbReference type="RefSeq" id="YP_002128510.1">
    <property type="nucleotide sequence ID" value="NC_011142.1"/>
</dbReference>
<name>B5AX95_9CAUD</name>
<keyword evidence="3" id="KW-0233">DNA recombination</keyword>
<dbReference type="PANTHER" id="PTHR38103:SF1">
    <property type="entry name" value="RECOMBINATION-ASSOCIATED PROTEIN RDGC"/>
    <property type="match status" value="1"/>
</dbReference>
<keyword evidence="4" id="KW-0378">Hydrolase</keyword>
<dbReference type="EMBL" id="EU876853">
    <property type="protein sequence ID" value="ACG60398.1"/>
    <property type="molecule type" value="Genomic_DNA"/>
</dbReference>